<evidence type="ECO:0000256" key="4">
    <source>
        <dbReference type="ARBA" id="ARBA00022801"/>
    </source>
</evidence>
<dbReference type="EC" id="3.2.1.52" evidence="3"/>
<dbReference type="GO" id="GO:0005975">
    <property type="term" value="P:carbohydrate metabolic process"/>
    <property type="evidence" value="ECO:0007669"/>
    <property type="project" value="InterPro"/>
</dbReference>
<evidence type="ECO:0000256" key="5">
    <source>
        <dbReference type="ARBA" id="ARBA00023295"/>
    </source>
</evidence>
<evidence type="ECO:0000313" key="9">
    <source>
        <dbReference type="EMBL" id="KAB8191980.1"/>
    </source>
</evidence>
<dbReference type="GO" id="GO:0030203">
    <property type="term" value="P:glycosaminoglycan metabolic process"/>
    <property type="evidence" value="ECO:0007669"/>
    <property type="project" value="TreeGrafter"/>
</dbReference>
<evidence type="ECO:0000259" key="7">
    <source>
        <dbReference type="Pfam" id="PF00728"/>
    </source>
</evidence>
<dbReference type="InterPro" id="IPR015883">
    <property type="entry name" value="Glyco_hydro_20_cat"/>
</dbReference>
<dbReference type="PANTHER" id="PTHR22600">
    <property type="entry name" value="BETA-HEXOSAMINIDASE"/>
    <property type="match status" value="1"/>
</dbReference>
<dbReference type="InterPro" id="IPR025705">
    <property type="entry name" value="Beta_hexosaminidase_sua/sub"/>
</dbReference>
<dbReference type="GO" id="GO:0004563">
    <property type="term" value="F:beta-N-acetylhexosaminidase activity"/>
    <property type="evidence" value="ECO:0007669"/>
    <property type="project" value="UniProtKB-EC"/>
</dbReference>
<comment type="catalytic activity">
    <reaction evidence="1">
        <text>Hydrolysis of terminal non-reducing N-acetyl-D-hexosamine residues in N-acetyl-beta-D-hexosaminides.</text>
        <dbReference type="EC" id="3.2.1.52"/>
    </reaction>
</comment>
<dbReference type="PRINTS" id="PR00738">
    <property type="entry name" value="GLHYDRLASE20"/>
</dbReference>
<dbReference type="Pfam" id="PF02838">
    <property type="entry name" value="Glyco_hydro_20b"/>
    <property type="match status" value="1"/>
</dbReference>
<accession>A0A5C4W6M9</accession>
<dbReference type="Pfam" id="PF00728">
    <property type="entry name" value="Glyco_hydro_20"/>
    <property type="match status" value="1"/>
</dbReference>
<dbReference type="Proteomes" id="UP000312512">
    <property type="component" value="Unassembled WGS sequence"/>
</dbReference>
<proteinExistence type="inferred from homology"/>
<dbReference type="OrthoDB" id="9763537at2"/>
<feature type="domain" description="Beta-hexosaminidase bacterial type N-terminal" evidence="8">
    <location>
        <begin position="12"/>
        <end position="142"/>
    </location>
</feature>
<keyword evidence="5" id="KW-0326">Glycosidase</keyword>
<comment type="similarity">
    <text evidence="2">Belongs to the glycosyl hydrolase 20 family.</text>
</comment>
<dbReference type="InterPro" id="IPR029018">
    <property type="entry name" value="Hex-like_dom2"/>
</dbReference>
<comment type="caution">
    <text evidence="9">The sequence shown here is derived from an EMBL/GenBank/DDBJ whole genome shotgun (WGS) entry which is preliminary data.</text>
</comment>
<keyword evidence="10" id="KW-1185">Reference proteome</keyword>
<keyword evidence="4 9" id="KW-0378">Hydrolase</keyword>
<gene>
    <name evidence="9" type="ORF">FH608_029015</name>
</gene>
<evidence type="ECO:0000313" key="10">
    <source>
        <dbReference type="Proteomes" id="UP000312512"/>
    </source>
</evidence>
<dbReference type="SUPFAM" id="SSF55545">
    <property type="entry name" value="beta-N-acetylhexosaminidase-like domain"/>
    <property type="match status" value="1"/>
</dbReference>
<feature type="domain" description="Glycoside hydrolase family 20 catalytic" evidence="7">
    <location>
        <begin position="145"/>
        <end position="485"/>
    </location>
</feature>
<reference evidence="9 10" key="1">
    <citation type="submission" date="2019-10" db="EMBL/GenBank/DDBJ databases">
        <title>Nonomuraea sp. nov., isolated from Phyllanthus amarus.</title>
        <authorList>
            <person name="Klykleung N."/>
            <person name="Tanasupawat S."/>
        </authorList>
    </citation>
    <scope>NUCLEOTIDE SEQUENCE [LARGE SCALE GENOMIC DNA]</scope>
    <source>
        <strain evidence="9 10">PA1-10</strain>
    </source>
</reference>
<dbReference type="AlphaFoldDB" id="A0A5C4W6M9"/>
<dbReference type="EMBL" id="VDLX02000011">
    <property type="protein sequence ID" value="KAB8191980.1"/>
    <property type="molecule type" value="Genomic_DNA"/>
</dbReference>
<sequence length="551" mass="60323">MMGERAMNGWSSLLPRPATVEPHPGICRLTAEMPLAVEGSQEVASLARRFLDGLRPAPSASGGDPGNTTETTRFAVRVREGTPTGGYTLRITEREVTVEAGGPEGVSGALTTLRQLLPTETWRRAGAPPGGWTVPCGRAADAPAYGWRGAMLDVARHFLPKSTVLRYVDLLAAHRYNRLHLHLSDDQGWRVESRLHPRLHEIGAWRPSTRLGPDGVPDGTPHGGYYSLDDLAEISAYARSHGIVLVPEIDLPGHTSALRAAYPELGRPGERQAVLDTVWAGGSSISPTEPVVAFLRDVLGEIIDATGAPYVHLGGDECDMSWWAGDPAIAAEMAAHGYAEPRQMHGHFLRELGGFLAGRGVRMVVWDEAFVTGGVLPDTIVMAWRGHEVAERAARTHDVVRAPLFPTYFNFDQSDLPEERRSEGGPITLADVAAFAPAPPGWPDERRSRVLGGQWQVWSEWVPHQRHLDYLAFPRACALAEVLWRGGIDDLAEFESRLRTHLSRLDALGVEYRPLGGPHPWQTGGTGVWRRTGPGRIEETKKWVESISREP</sequence>
<organism evidence="9 10">
    <name type="scientific">Nonomuraea phyllanthi</name>
    <dbReference type="NCBI Taxonomy" id="2219224"/>
    <lineage>
        <taxon>Bacteria</taxon>
        <taxon>Bacillati</taxon>
        <taxon>Actinomycetota</taxon>
        <taxon>Actinomycetes</taxon>
        <taxon>Streptosporangiales</taxon>
        <taxon>Streptosporangiaceae</taxon>
        <taxon>Nonomuraea</taxon>
    </lineage>
</organism>
<dbReference type="SUPFAM" id="SSF51445">
    <property type="entry name" value="(Trans)glycosidases"/>
    <property type="match status" value="1"/>
</dbReference>
<protein>
    <recommendedName>
        <fullName evidence="3">beta-N-acetylhexosaminidase</fullName>
        <ecNumber evidence="3">3.2.1.52</ecNumber>
    </recommendedName>
</protein>
<dbReference type="GO" id="GO:0016020">
    <property type="term" value="C:membrane"/>
    <property type="evidence" value="ECO:0007669"/>
    <property type="project" value="TreeGrafter"/>
</dbReference>
<feature type="active site" description="Proton donor" evidence="6">
    <location>
        <position position="317"/>
    </location>
</feature>
<dbReference type="Gene3D" id="3.30.379.10">
    <property type="entry name" value="Chitobiase/beta-hexosaminidase domain 2-like"/>
    <property type="match status" value="1"/>
</dbReference>
<evidence type="ECO:0000256" key="3">
    <source>
        <dbReference type="ARBA" id="ARBA00012663"/>
    </source>
</evidence>
<dbReference type="Gene3D" id="3.20.20.80">
    <property type="entry name" value="Glycosidases"/>
    <property type="match status" value="1"/>
</dbReference>
<dbReference type="PANTHER" id="PTHR22600:SF57">
    <property type="entry name" value="BETA-N-ACETYLHEXOSAMINIDASE"/>
    <property type="match status" value="1"/>
</dbReference>
<dbReference type="InterPro" id="IPR017853">
    <property type="entry name" value="GH"/>
</dbReference>
<evidence type="ECO:0000256" key="1">
    <source>
        <dbReference type="ARBA" id="ARBA00001231"/>
    </source>
</evidence>
<evidence type="ECO:0000256" key="6">
    <source>
        <dbReference type="PIRSR" id="PIRSR625705-1"/>
    </source>
</evidence>
<evidence type="ECO:0000259" key="8">
    <source>
        <dbReference type="Pfam" id="PF02838"/>
    </source>
</evidence>
<dbReference type="CDD" id="cd06563">
    <property type="entry name" value="GH20_chitobiase-like"/>
    <property type="match status" value="1"/>
</dbReference>
<evidence type="ECO:0000256" key="2">
    <source>
        <dbReference type="ARBA" id="ARBA00006285"/>
    </source>
</evidence>
<dbReference type="InterPro" id="IPR015882">
    <property type="entry name" value="HEX_bac_N"/>
</dbReference>
<name>A0A5C4W6M9_9ACTN</name>